<keyword evidence="2" id="KW-1185">Reference proteome</keyword>
<reference evidence="1" key="2">
    <citation type="submission" date="2022-08" db="UniProtKB">
        <authorList>
            <consortium name="EnsemblMetazoa"/>
        </authorList>
    </citation>
    <scope>IDENTIFICATION</scope>
    <source>
        <strain evidence="1">STECLA/ALBI9_A</strain>
    </source>
</reference>
<evidence type="ECO:0000313" key="1">
    <source>
        <dbReference type="EnsemblMetazoa" id="AALB014015-PA"/>
    </source>
</evidence>
<name>A0A182FWG9_ANOAL</name>
<evidence type="ECO:0000313" key="2">
    <source>
        <dbReference type="Proteomes" id="UP000069272"/>
    </source>
</evidence>
<proteinExistence type="predicted"/>
<accession>A0A182FWG9</accession>
<sequence length="52" mass="5634">MRLLTLRSRSLAVREPCQNNTDASTHARAARAQQPAFGVPSLTQVACGLVLR</sequence>
<reference evidence="1 2" key="1">
    <citation type="journal article" date="2017" name="G3 (Bethesda)">
        <title>The Physical Genome Mapping of Anopheles albimanus Corrected Scaffold Misassemblies and Identified Interarm Rearrangements in Genus Anopheles.</title>
        <authorList>
            <person name="Artemov G.N."/>
            <person name="Peery A.N."/>
            <person name="Jiang X."/>
            <person name="Tu Z."/>
            <person name="Stegniy V.N."/>
            <person name="Sharakhova M.V."/>
            <person name="Sharakhov I.V."/>
        </authorList>
    </citation>
    <scope>NUCLEOTIDE SEQUENCE [LARGE SCALE GENOMIC DNA]</scope>
    <source>
        <strain evidence="1 2">ALBI9_A</strain>
    </source>
</reference>
<dbReference type="Proteomes" id="UP000069272">
    <property type="component" value="Chromosome 2L"/>
</dbReference>
<dbReference type="AlphaFoldDB" id="A0A182FWG9"/>
<organism evidence="1 2">
    <name type="scientific">Anopheles albimanus</name>
    <name type="common">New world malaria mosquito</name>
    <dbReference type="NCBI Taxonomy" id="7167"/>
    <lineage>
        <taxon>Eukaryota</taxon>
        <taxon>Metazoa</taxon>
        <taxon>Ecdysozoa</taxon>
        <taxon>Arthropoda</taxon>
        <taxon>Hexapoda</taxon>
        <taxon>Insecta</taxon>
        <taxon>Pterygota</taxon>
        <taxon>Neoptera</taxon>
        <taxon>Endopterygota</taxon>
        <taxon>Diptera</taxon>
        <taxon>Nematocera</taxon>
        <taxon>Culicoidea</taxon>
        <taxon>Culicidae</taxon>
        <taxon>Anophelinae</taxon>
        <taxon>Anopheles</taxon>
    </lineage>
</organism>
<dbReference type="EnsemblMetazoa" id="AALB014015-RA">
    <property type="protein sequence ID" value="AALB014015-PA"/>
    <property type="gene ID" value="AALB014015"/>
</dbReference>
<dbReference type="VEuPathDB" id="VectorBase:AALB014015"/>
<protein>
    <submittedName>
        <fullName evidence="1">Uncharacterized protein</fullName>
    </submittedName>
</protein>